<evidence type="ECO:0000313" key="2">
    <source>
        <dbReference type="EMBL" id="MBF6354283.1"/>
    </source>
</evidence>
<dbReference type="PANTHER" id="PTHR39757:SF5">
    <property type="entry name" value="OS02G0190600 PROTEIN"/>
    <property type="match status" value="1"/>
</dbReference>
<comment type="caution">
    <text evidence="2">The sequence shown here is derived from an EMBL/GenBank/DDBJ whole genome shotgun (WGS) entry which is preliminary data.</text>
</comment>
<keyword evidence="3" id="KW-1185">Reference proteome</keyword>
<feature type="region of interest" description="Disordered" evidence="1">
    <location>
        <begin position="1"/>
        <end position="26"/>
    </location>
</feature>
<evidence type="ECO:0000313" key="3">
    <source>
        <dbReference type="Proteomes" id="UP000707731"/>
    </source>
</evidence>
<organism evidence="2 3">
    <name type="scientific">Nocardia higoensis</name>
    <dbReference type="NCBI Taxonomy" id="228599"/>
    <lineage>
        <taxon>Bacteria</taxon>
        <taxon>Bacillati</taxon>
        <taxon>Actinomycetota</taxon>
        <taxon>Actinomycetes</taxon>
        <taxon>Mycobacteriales</taxon>
        <taxon>Nocardiaceae</taxon>
        <taxon>Nocardia</taxon>
    </lineage>
</organism>
<dbReference type="Proteomes" id="UP000707731">
    <property type="component" value="Unassembled WGS sequence"/>
</dbReference>
<dbReference type="Pfam" id="PF05834">
    <property type="entry name" value="Lycopene_cycl"/>
    <property type="match status" value="1"/>
</dbReference>
<reference evidence="2 3" key="1">
    <citation type="submission" date="2020-10" db="EMBL/GenBank/DDBJ databases">
        <title>Identification of Nocardia species via Next-generation sequencing and recognition of intraspecies genetic diversity.</title>
        <authorList>
            <person name="Li P."/>
            <person name="Li P."/>
            <person name="Lu B."/>
        </authorList>
    </citation>
    <scope>NUCLEOTIDE SEQUENCE [LARGE SCALE GENOMIC DNA]</scope>
    <source>
        <strain evidence="2 3">BJ06-0143</strain>
    </source>
</reference>
<accession>A0ABS0DC41</accession>
<dbReference type="EMBL" id="JADLQN010000001">
    <property type="protein sequence ID" value="MBF6354283.1"/>
    <property type="molecule type" value="Genomic_DNA"/>
</dbReference>
<name>A0ABS0DC41_9NOCA</name>
<sequence length="400" mass="43160">MDHRGDGPRRRRPAGDRRTLRHARPVGAAPVNSSDVVICGLGPAGRALAHRCLARGLRVTVVDPAPRRRWTATYAVWADELPGWLDKGVTAARIEHPVAWGYERHELDRAYSVLDTGVLQDSLSIEGADVVAERATHLTAHTLTTASGRQLRADRVIDARGLARSPRRAEQTAYGVVVTKAIERDDATLFMDWRADNGAESAAPRSFLYVVPLGAGATLFEETCLAGRPALGLRELRERLEHRLAARGIALDGSESVERVRFPVEGGRPGAHRFGAAGGFLHPATGYSVAASLSAADEFAGGGPARLGRVRAVHALRAAGLRALLALPPADIPLFFDAFFSLPAHRQRAYLSGRDDPYGVADAMWALFPAVPPRLRTRIAVATCGFTFRSRMPTGSSIME</sequence>
<protein>
    <submittedName>
        <fullName evidence="2">Lycopene cyclase</fullName>
    </submittedName>
</protein>
<dbReference type="Gene3D" id="3.50.50.60">
    <property type="entry name" value="FAD/NAD(P)-binding domain"/>
    <property type="match status" value="1"/>
</dbReference>
<gene>
    <name evidence="2" type="ORF">IU449_06965</name>
</gene>
<dbReference type="SUPFAM" id="SSF51905">
    <property type="entry name" value="FAD/NAD(P)-binding domain"/>
    <property type="match status" value="1"/>
</dbReference>
<proteinExistence type="predicted"/>
<dbReference type="PANTHER" id="PTHR39757">
    <property type="match status" value="1"/>
</dbReference>
<evidence type="ECO:0000256" key="1">
    <source>
        <dbReference type="SAM" id="MobiDB-lite"/>
    </source>
</evidence>
<feature type="compositionally biased region" description="Basic and acidic residues" evidence="1">
    <location>
        <begin position="1"/>
        <end position="18"/>
    </location>
</feature>
<dbReference type="InterPro" id="IPR036188">
    <property type="entry name" value="FAD/NAD-bd_sf"/>
</dbReference>